<dbReference type="SUPFAM" id="SSF47473">
    <property type="entry name" value="EF-hand"/>
    <property type="match status" value="1"/>
</dbReference>
<evidence type="ECO:0000313" key="2">
    <source>
        <dbReference type="EMBL" id="TKK87753.1"/>
    </source>
</evidence>
<feature type="domain" description="EF-hand" evidence="1">
    <location>
        <begin position="5"/>
        <end position="40"/>
    </location>
</feature>
<dbReference type="Gene3D" id="1.10.238.10">
    <property type="entry name" value="EF-hand"/>
    <property type="match status" value="1"/>
</dbReference>
<sequence>MATKFQYRKITGVFRAMDVDGDGYLTESDFEALASRWAAIQGQPKGRIYSIMMNWWATLLTADRDGDERVTLDDVMVIVDRLNEMPHAMATTALSMFDAVDANGDGLISAREYNQMIVGWTGVPTDTDDVFDELDGDDDGYLSRTEFGELWAEFWSGDDQRASGSLVFGRIDVPAR</sequence>
<accession>A0A4V6XBE8</accession>
<gene>
    <name evidence="2" type="ORF">FDA94_16370</name>
</gene>
<dbReference type="SMART" id="SM00054">
    <property type="entry name" value="EFh"/>
    <property type="match status" value="4"/>
</dbReference>
<dbReference type="Pfam" id="PF13202">
    <property type="entry name" value="EF-hand_5"/>
    <property type="match status" value="1"/>
</dbReference>
<dbReference type="PROSITE" id="PS00018">
    <property type="entry name" value="EF_HAND_1"/>
    <property type="match status" value="3"/>
</dbReference>
<dbReference type="OrthoDB" id="7356823at2"/>
<dbReference type="InterPro" id="IPR011992">
    <property type="entry name" value="EF-hand-dom_pair"/>
</dbReference>
<comment type="caution">
    <text evidence="2">The sequence shown here is derived from an EMBL/GenBank/DDBJ whole genome shotgun (WGS) entry which is preliminary data.</text>
</comment>
<dbReference type="GO" id="GO:0005509">
    <property type="term" value="F:calcium ion binding"/>
    <property type="evidence" value="ECO:0007669"/>
    <property type="project" value="InterPro"/>
</dbReference>
<dbReference type="EMBL" id="SZQA01000014">
    <property type="protein sequence ID" value="TKK87753.1"/>
    <property type="molecule type" value="Genomic_DNA"/>
</dbReference>
<dbReference type="Pfam" id="PF13499">
    <property type="entry name" value="EF-hand_7"/>
    <property type="match status" value="1"/>
</dbReference>
<dbReference type="Proteomes" id="UP000308705">
    <property type="component" value="Unassembled WGS sequence"/>
</dbReference>
<organism evidence="2 3">
    <name type="scientific">Herbidospora galbida</name>
    <dbReference type="NCBI Taxonomy" id="2575442"/>
    <lineage>
        <taxon>Bacteria</taxon>
        <taxon>Bacillati</taxon>
        <taxon>Actinomycetota</taxon>
        <taxon>Actinomycetes</taxon>
        <taxon>Streptosporangiales</taxon>
        <taxon>Streptosporangiaceae</taxon>
        <taxon>Herbidospora</taxon>
    </lineage>
</organism>
<reference evidence="2 3" key="1">
    <citation type="submission" date="2019-04" db="EMBL/GenBank/DDBJ databases">
        <title>Herbidospora sp. NEAU-GS14.nov., a novel actinomycete isolated from soil.</title>
        <authorList>
            <person name="Han L."/>
        </authorList>
    </citation>
    <scope>NUCLEOTIDE SEQUENCE [LARGE SCALE GENOMIC DNA]</scope>
    <source>
        <strain evidence="2 3">NEAU-GS14</strain>
    </source>
</reference>
<evidence type="ECO:0000313" key="3">
    <source>
        <dbReference type="Proteomes" id="UP000308705"/>
    </source>
</evidence>
<evidence type="ECO:0000259" key="1">
    <source>
        <dbReference type="PROSITE" id="PS50222"/>
    </source>
</evidence>
<dbReference type="PROSITE" id="PS50222">
    <property type="entry name" value="EF_HAND_2"/>
    <property type="match status" value="3"/>
</dbReference>
<feature type="domain" description="EF-hand" evidence="1">
    <location>
        <begin position="88"/>
        <end position="123"/>
    </location>
</feature>
<dbReference type="InterPro" id="IPR002048">
    <property type="entry name" value="EF_hand_dom"/>
</dbReference>
<protein>
    <submittedName>
        <fullName evidence="2">Calcium sensor EFh</fullName>
    </submittedName>
</protein>
<name>A0A4V6XBE8_9ACTN</name>
<proteinExistence type="predicted"/>
<dbReference type="InterPro" id="IPR018247">
    <property type="entry name" value="EF_Hand_1_Ca_BS"/>
</dbReference>
<dbReference type="RefSeq" id="WP_137247925.1">
    <property type="nucleotide sequence ID" value="NZ_SZQA01000014.1"/>
</dbReference>
<keyword evidence="3" id="KW-1185">Reference proteome</keyword>
<feature type="domain" description="EF-hand" evidence="1">
    <location>
        <begin position="128"/>
        <end position="157"/>
    </location>
</feature>
<dbReference type="AlphaFoldDB" id="A0A4V6XBE8"/>